<dbReference type="Gene3D" id="1.20.1250.20">
    <property type="entry name" value="MFS general substrate transporter like domains"/>
    <property type="match status" value="1"/>
</dbReference>
<keyword evidence="6 9" id="KW-1133">Transmembrane helix</keyword>
<comment type="caution">
    <text evidence="11">The sequence shown here is derived from an EMBL/GenBank/DDBJ whole genome shotgun (WGS) entry which is preliminary data.</text>
</comment>
<dbReference type="InterPro" id="IPR020846">
    <property type="entry name" value="MFS_dom"/>
</dbReference>
<dbReference type="InterPro" id="IPR036259">
    <property type="entry name" value="MFS_trans_sf"/>
</dbReference>
<dbReference type="OrthoDB" id="4540492at2759"/>
<dbReference type="GO" id="GO:0022857">
    <property type="term" value="F:transmembrane transporter activity"/>
    <property type="evidence" value="ECO:0007669"/>
    <property type="project" value="InterPro"/>
</dbReference>
<evidence type="ECO:0000256" key="8">
    <source>
        <dbReference type="ARBA" id="ARBA00023180"/>
    </source>
</evidence>
<keyword evidence="8" id="KW-0325">Glycoprotein</keyword>
<proteinExistence type="predicted"/>
<evidence type="ECO:0000256" key="7">
    <source>
        <dbReference type="ARBA" id="ARBA00023136"/>
    </source>
</evidence>
<evidence type="ECO:0000256" key="4">
    <source>
        <dbReference type="ARBA" id="ARBA00022597"/>
    </source>
</evidence>
<dbReference type="GO" id="GO:0005886">
    <property type="term" value="C:plasma membrane"/>
    <property type="evidence" value="ECO:0007669"/>
    <property type="project" value="UniProtKB-SubCell"/>
</dbReference>
<feature type="domain" description="Major facilitator superfamily (MFS) profile" evidence="10">
    <location>
        <begin position="1"/>
        <end position="413"/>
    </location>
</feature>
<dbReference type="InterPro" id="IPR005829">
    <property type="entry name" value="Sugar_transporter_CS"/>
</dbReference>
<dbReference type="InterPro" id="IPR003663">
    <property type="entry name" value="Sugar/inositol_transpt"/>
</dbReference>
<gene>
    <name evidence="11" type="ORF">GWI33_012597</name>
</gene>
<keyword evidence="2" id="KW-0813">Transport</keyword>
<feature type="transmembrane region" description="Helical" evidence="9">
    <location>
        <begin position="114"/>
        <end position="133"/>
    </location>
</feature>
<feature type="transmembrane region" description="Helical" evidence="9">
    <location>
        <begin position="33"/>
        <end position="51"/>
    </location>
</feature>
<keyword evidence="7 9" id="KW-0472">Membrane</keyword>
<evidence type="ECO:0000313" key="11">
    <source>
        <dbReference type="EMBL" id="KAF7274733.1"/>
    </source>
</evidence>
<feature type="transmembrane region" description="Helical" evidence="9">
    <location>
        <begin position="263"/>
        <end position="281"/>
    </location>
</feature>
<feature type="transmembrane region" description="Helical" evidence="9">
    <location>
        <begin position="387"/>
        <end position="409"/>
    </location>
</feature>
<sequence length="432" mass="48189">MTYGWTSPLVPYFLSNETHIEITESDGNWLENLTLVGAVFCLPITVFAVDYFGRKSSLILSSLVGCICWIMLLVAENVTVMFIARFFAGMVGDMCAVAAPMYVAEISDYRIRGFLASMIYLQMLLGILIVYCTGSLTPYIVTPIVGIVLTSAQCILFPFMPESPYYYVSKNQHEKARRAIKRVNFYADIDQEIANIQDEITAEKENRGSLMDLIRNPTNRLAMTIMIVLNGGQHFVGISVIMMNVQLILEEAGSVYMSSTSSAILFAVTMLVSATIASLFIDKFGRRVLLMSSGILSGLALLILSVYFNLQYLDFDITSYSWLPIVCVMIYAATFKIGLGLVPVVVTAEIFPPNCKAIGITLADVIYMLAALASINLYTLLYNSFGMYAPFYVFSVSSFMIALYTYIWIPETKGKTLEEIQFILEARTTKRK</sequence>
<dbReference type="Pfam" id="PF00083">
    <property type="entry name" value="Sugar_tr"/>
    <property type="match status" value="1"/>
</dbReference>
<comment type="subcellular location">
    <subcellularLocation>
        <location evidence="1">Cell membrane</location>
        <topology evidence="1">Multi-pass membrane protein</topology>
    </subcellularLocation>
</comment>
<dbReference type="PANTHER" id="PTHR48021">
    <property type="match status" value="1"/>
</dbReference>
<evidence type="ECO:0000313" key="12">
    <source>
        <dbReference type="Proteomes" id="UP000625711"/>
    </source>
</evidence>
<dbReference type="PROSITE" id="PS50850">
    <property type="entry name" value="MFS"/>
    <property type="match status" value="1"/>
</dbReference>
<feature type="transmembrane region" description="Helical" evidence="9">
    <location>
        <begin position="288"/>
        <end position="310"/>
    </location>
</feature>
<dbReference type="AlphaFoldDB" id="A0A834IB33"/>
<feature type="transmembrane region" description="Helical" evidence="9">
    <location>
        <begin position="139"/>
        <end position="160"/>
    </location>
</feature>
<keyword evidence="4" id="KW-0762">Sugar transport</keyword>
<accession>A0A834IB33</accession>
<evidence type="ECO:0000256" key="5">
    <source>
        <dbReference type="ARBA" id="ARBA00022692"/>
    </source>
</evidence>
<evidence type="ECO:0000256" key="1">
    <source>
        <dbReference type="ARBA" id="ARBA00004651"/>
    </source>
</evidence>
<feature type="transmembrane region" description="Helical" evidence="9">
    <location>
        <begin position="322"/>
        <end position="346"/>
    </location>
</feature>
<feature type="transmembrane region" description="Helical" evidence="9">
    <location>
        <begin position="358"/>
        <end position="381"/>
    </location>
</feature>
<dbReference type="PRINTS" id="PR00171">
    <property type="entry name" value="SUGRTRNSPORT"/>
</dbReference>
<evidence type="ECO:0000256" key="9">
    <source>
        <dbReference type="SAM" id="Phobius"/>
    </source>
</evidence>
<keyword evidence="12" id="KW-1185">Reference proteome</keyword>
<evidence type="ECO:0000256" key="2">
    <source>
        <dbReference type="ARBA" id="ARBA00022448"/>
    </source>
</evidence>
<keyword evidence="3" id="KW-1003">Cell membrane</keyword>
<dbReference type="InterPro" id="IPR005828">
    <property type="entry name" value="MFS_sugar_transport-like"/>
</dbReference>
<protein>
    <recommendedName>
        <fullName evidence="10">Major facilitator superfamily (MFS) profile domain-containing protein</fullName>
    </recommendedName>
</protein>
<evidence type="ECO:0000256" key="6">
    <source>
        <dbReference type="ARBA" id="ARBA00022989"/>
    </source>
</evidence>
<evidence type="ECO:0000256" key="3">
    <source>
        <dbReference type="ARBA" id="ARBA00022475"/>
    </source>
</evidence>
<dbReference type="InterPro" id="IPR050549">
    <property type="entry name" value="MFS_Trehalose_Transporter"/>
</dbReference>
<dbReference type="SUPFAM" id="SSF103473">
    <property type="entry name" value="MFS general substrate transporter"/>
    <property type="match status" value="1"/>
</dbReference>
<reference evidence="11" key="1">
    <citation type="submission" date="2020-08" db="EMBL/GenBank/DDBJ databases">
        <title>Genome sequencing and assembly of the red palm weevil Rhynchophorus ferrugineus.</title>
        <authorList>
            <person name="Dias G.B."/>
            <person name="Bergman C.M."/>
            <person name="Manee M."/>
        </authorList>
    </citation>
    <scope>NUCLEOTIDE SEQUENCE</scope>
    <source>
        <strain evidence="11">AA-2017</strain>
        <tissue evidence="11">Whole larva</tissue>
    </source>
</reference>
<feature type="transmembrane region" description="Helical" evidence="9">
    <location>
        <begin position="81"/>
        <end position="102"/>
    </location>
</feature>
<dbReference type="EMBL" id="JAACXV010012271">
    <property type="protein sequence ID" value="KAF7274733.1"/>
    <property type="molecule type" value="Genomic_DNA"/>
</dbReference>
<organism evidence="11 12">
    <name type="scientific">Rhynchophorus ferrugineus</name>
    <name type="common">Red palm weevil</name>
    <name type="synonym">Curculio ferrugineus</name>
    <dbReference type="NCBI Taxonomy" id="354439"/>
    <lineage>
        <taxon>Eukaryota</taxon>
        <taxon>Metazoa</taxon>
        <taxon>Ecdysozoa</taxon>
        <taxon>Arthropoda</taxon>
        <taxon>Hexapoda</taxon>
        <taxon>Insecta</taxon>
        <taxon>Pterygota</taxon>
        <taxon>Neoptera</taxon>
        <taxon>Endopterygota</taxon>
        <taxon>Coleoptera</taxon>
        <taxon>Polyphaga</taxon>
        <taxon>Cucujiformia</taxon>
        <taxon>Curculionidae</taxon>
        <taxon>Dryophthorinae</taxon>
        <taxon>Rhynchophorus</taxon>
    </lineage>
</organism>
<name>A0A834IB33_RHYFE</name>
<dbReference type="PANTHER" id="PTHR48021:SF46">
    <property type="entry name" value="MAJOR FACILITATOR SUPERFAMILY (MFS) PROFILE DOMAIN-CONTAINING PROTEIN"/>
    <property type="match status" value="1"/>
</dbReference>
<feature type="transmembrane region" description="Helical" evidence="9">
    <location>
        <begin position="221"/>
        <end position="243"/>
    </location>
</feature>
<keyword evidence="5 9" id="KW-0812">Transmembrane</keyword>
<dbReference type="Proteomes" id="UP000625711">
    <property type="component" value="Unassembled WGS sequence"/>
</dbReference>
<feature type="transmembrane region" description="Helical" evidence="9">
    <location>
        <begin position="58"/>
        <end position="75"/>
    </location>
</feature>
<dbReference type="PROSITE" id="PS00216">
    <property type="entry name" value="SUGAR_TRANSPORT_1"/>
    <property type="match status" value="2"/>
</dbReference>
<evidence type="ECO:0000259" key="10">
    <source>
        <dbReference type="PROSITE" id="PS50850"/>
    </source>
</evidence>
<dbReference type="FunFam" id="1.20.1250.20:FF:000218">
    <property type="entry name" value="facilitated trehalose transporter Tret1"/>
    <property type="match status" value="1"/>
</dbReference>